<evidence type="ECO:0000313" key="17">
    <source>
        <dbReference type="Proteomes" id="UP001159428"/>
    </source>
</evidence>
<evidence type="ECO:0000256" key="12">
    <source>
        <dbReference type="ARBA" id="ARBA00023224"/>
    </source>
</evidence>
<keyword evidence="7 13" id="KW-1133">Transmembrane helix</keyword>
<evidence type="ECO:0000256" key="8">
    <source>
        <dbReference type="ARBA" id="ARBA00023040"/>
    </source>
</evidence>
<dbReference type="PRINTS" id="PR00237">
    <property type="entry name" value="GPCRRHODOPSN"/>
</dbReference>
<evidence type="ECO:0000256" key="4">
    <source>
        <dbReference type="ARBA" id="ARBA00022692"/>
    </source>
</evidence>
<name>A0AAU9VXG6_9CNID</name>
<evidence type="ECO:0000256" key="1">
    <source>
        <dbReference type="ARBA" id="ARBA00004651"/>
    </source>
</evidence>
<dbReference type="Pfam" id="PF13855">
    <property type="entry name" value="LRR_8"/>
    <property type="match status" value="5"/>
</dbReference>
<dbReference type="PROSITE" id="PS50262">
    <property type="entry name" value="G_PROTEIN_RECEP_F1_2"/>
    <property type="match status" value="1"/>
</dbReference>
<dbReference type="PROSITE" id="PS00237">
    <property type="entry name" value="G_PROTEIN_RECEP_F1_1"/>
    <property type="match status" value="1"/>
</dbReference>
<keyword evidence="4 13" id="KW-0812">Transmembrane</keyword>
<keyword evidence="10" id="KW-0675">Receptor</keyword>
<organism evidence="16 17">
    <name type="scientific">Pocillopora meandrina</name>
    <dbReference type="NCBI Taxonomy" id="46732"/>
    <lineage>
        <taxon>Eukaryota</taxon>
        <taxon>Metazoa</taxon>
        <taxon>Cnidaria</taxon>
        <taxon>Anthozoa</taxon>
        <taxon>Hexacorallia</taxon>
        <taxon>Scleractinia</taxon>
        <taxon>Astrocoeniina</taxon>
        <taxon>Pocilloporidae</taxon>
        <taxon>Pocillopora</taxon>
    </lineage>
</organism>
<dbReference type="GO" id="GO:0016500">
    <property type="term" value="F:protein-hormone receptor activity"/>
    <property type="evidence" value="ECO:0007669"/>
    <property type="project" value="InterPro"/>
</dbReference>
<dbReference type="InterPro" id="IPR003591">
    <property type="entry name" value="Leu-rich_rpt_typical-subtyp"/>
</dbReference>
<feature type="transmembrane region" description="Helical" evidence="13">
    <location>
        <begin position="690"/>
        <end position="711"/>
    </location>
</feature>
<evidence type="ECO:0000256" key="10">
    <source>
        <dbReference type="ARBA" id="ARBA00023170"/>
    </source>
</evidence>
<keyword evidence="6" id="KW-0677">Repeat</keyword>
<reference evidence="16 17" key="1">
    <citation type="submission" date="2022-05" db="EMBL/GenBank/DDBJ databases">
        <authorList>
            <consortium name="Genoscope - CEA"/>
            <person name="William W."/>
        </authorList>
    </citation>
    <scope>NUCLEOTIDE SEQUENCE [LARGE SCALE GENOMIC DNA]</scope>
</reference>
<evidence type="ECO:0000256" key="2">
    <source>
        <dbReference type="ARBA" id="ARBA00022475"/>
    </source>
</evidence>
<protein>
    <recommendedName>
        <fullName evidence="15">G-protein coupled receptors family 1 profile domain-containing protein</fullName>
    </recommendedName>
</protein>
<dbReference type="InterPro" id="IPR002131">
    <property type="entry name" value="Gphrmn_rcpt_fam"/>
</dbReference>
<keyword evidence="8" id="KW-0297">G-protein coupled receptor</keyword>
<evidence type="ECO:0000313" key="16">
    <source>
        <dbReference type="EMBL" id="CAH3040259.1"/>
    </source>
</evidence>
<accession>A0AAU9VXG6</accession>
<dbReference type="PANTHER" id="PTHR24372:SF82">
    <property type="entry name" value="RICKETS"/>
    <property type="match status" value="1"/>
</dbReference>
<proteinExistence type="predicted"/>
<feature type="signal peptide" evidence="14">
    <location>
        <begin position="1"/>
        <end position="20"/>
    </location>
</feature>
<dbReference type="CDD" id="cd15136">
    <property type="entry name" value="7tmA_Glyco_hormone_R"/>
    <property type="match status" value="1"/>
</dbReference>
<comment type="subcellular location">
    <subcellularLocation>
        <location evidence="1">Cell membrane</location>
        <topology evidence="1">Multi-pass membrane protein</topology>
    </subcellularLocation>
</comment>
<dbReference type="FunFam" id="3.80.10.10:FF:000770">
    <property type="entry name" value="Uncharacterized protein"/>
    <property type="match status" value="1"/>
</dbReference>
<dbReference type="SUPFAM" id="SSF81321">
    <property type="entry name" value="Family A G protein-coupled receptor-like"/>
    <property type="match status" value="1"/>
</dbReference>
<evidence type="ECO:0000256" key="11">
    <source>
        <dbReference type="ARBA" id="ARBA00023180"/>
    </source>
</evidence>
<dbReference type="SMART" id="SM00369">
    <property type="entry name" value="LRR_TYP"/>
    <property type="match status" value="15"/>
</dbReference>
<dbReference type="EMBL" id="CALNXJ010000005">
    <property type="protein sequence ID" value="CAH3040259.1"/>
    <property type="molecule type" value="Genomic_DNA"/>
</dbReference>
<evidence type="ECO:0000256" key="3">
    <source>
        <dbReference type="ARBA" id="ARBA00022614"/>
    </source>
</evidence>
<evidence type="ECO:0000259" key="15">
    <source>
        <dbReference type="PROSITE" id="PS50262"/>
    </source>
</evidence>
<dbReference type="SMART" id="SM00364">
    <property type="entry name" value="LRR_BAC"/>
    <property type="match status" value="7"/>
</dbReference>
<keyword evidence="9 13" id="KW-0472">Membrane</keyword>
<evidence type="ECO:0000256" key="14">
    <source>
        <dbReference type="SAM" id="SignalP"/>
    </source>
</evidence>
<dbReference type="SUPFAM" id="SSF52058">
    <property type="entry name" value="L domain-like"/>
    <property type="match status" value="2"/>
</dbReference>
<dbReference type="Proteomes" id="UP001159428">
    <property type="component" value="Unassembled WGS sequence"/>
</dbReference>
<keyword evidence="11" id="KW-0325">Glycoprotein</keyword>
<dbReference type="InterPro" id="IPR000276">
    <property type="entry name" value="GPCR_Rhodpsn"/>
</dbReference>
<evidence type="ECO:0000256" key="9">
    <source>
        <dbReference type="ARBA" id="ARBA00023136"/>
    </source>
</evidence>
<dbReference type="Gene3D" id="1.20.1070.10">
    <property type="entry name" value="Rhodopsin 7-helix transmembrane proteins"/>
    <property type="match status" value="1"/>
</dbReference>
<feature type="transmembrane region" description="Helical" evidence="13">
    <location>
        <begin position="723"/>
        <end position="744"/>
    </location>
</feature>
<gene>
    <name evidence="16" type="ORF">PMEA_00025893</name>
</gene>
<dbReference type="PANTHER" id="PTHR24372">
    <property type="entry name" value="GLYCOPROTEIN HORMONE RECEPTOR"/>
    <property type="match status" value="1"/>
</dbReference>
<evidence type="ECO:0000256" key="5">
    <source>
        <dbReference type="ARBA" id="ARBA00022729"/>
    </source>
</evidence>
<feature type="transmembrane region" description="Helical" evidence="13">
    <location>
        <begin position="809"/>
        <end position="831"/>
    </location>
</feature>
<feature type="transmembrane region" description="Helical" evidence="13">
    <location>
        <begin position="768"/>
        <end position="788"/>
    </location>
</feature>
<dbReference type="PROSITE" id="PS51450">
    <property type="entry name" value="LRR"/>
    <property type="match status" value="7"/>
</dbReference>
<keyword evidence="2" id="KW-1003">Cell membrane</keyword>
<sequence length="1049" mass="117900">MAVLWHFVAVFLSLLSIIEGWQYSKNHRGPYGCVMNTRGEVDCTSSNFTSIPAEIPRNVIALDMSDNMISELRNFTFSRFPNLTKLTLNGNKLYHVHPNAFEGLKHLRILSLKDNDLKTCPEFGVHLKSLNELYLTGNKMNTIKAGVFKEVPNIEHLWLDNNNLTEVPAEALKSLKELKYLNLESNKIRIIRNSSFQSQSKLESLICFNNEIREIEDDGFKGLDSLKYLSLMDNNLSQVPVSLKDVKTISHLELSSNPIDEIPDHAFKGLVKLQTLRFTWEKLNSVGHNAFANLPKLKTRLRLVNLRLEKFPNLTGTSSLQYLTLTVNKIRELPTNLCQNLKELVELTLDFNKIERLPDLSECKSLSVLKIEHNEITSIEGSLQNLKNLKDLTLKGNKIQSLPSRTFEGVEYLEVLNLAKNEITHISEDAFPQSNMIEVLKIEENKITSIETSFQTLGSLKDLSLEGNKIQGLPSQTFKGVKKLENLNLAENEIRYIAEDAFAPFEMIKFLDLSNNCFPVLPAKGLETLETLKVRGNRELKGLPAAKLHKIRTVEAHYPYHCCDFRKQRKKKESPDRTEKLKTSEFKNSWTWAEGEEVTFLRNSPEDNLTSITSNEEMSGFGSGNIDPAMEFDGSSEIATTVGSGQVSNVGRVDDISIDEDDDHQVTCTPEPADPFFPCDDLMDSSLLRIGVWIVFLLALLGNAIVIFVIITRSSRIDVSRFLICNLAVADLCMGVYLGLLAVVDASTLGNFRSYGVEWQLSPGCRTAGFLAVLSSETSVFTLTVITIERYIAITHALDITKKMSLKKTYLVMLVGWCFALTVATLPLFGVSDYTKFSVCLPFETGNTKSLVYVTSVLILNGSAFIVILTCYCRIYSAIRGSNAWNTNDSRTALRMAILIFTDFSCWAPITVFSLTAAFGGEFVSLKDAKIFTVFVFPLNSCANPFLYAIFTAQFKRDCISLCRRVKSSQIPKITSSRRKYSYSSGEMRRNSQVSSSNGLEGMIAKLRPREQRRNSLPPSMRLMVSRPANSKSSETVRKEVIVEKVTVL</sequence>
<feature type="chain" id="PRO_5043460070" description="G-protein coupled receptors family 1 profile domain-containing protein" evidence="14">
    <location>
        <begin position="21"/>
        <end position="1049"/>
    </location>
</feature>
<dbReference type="Pfam" id="PF00001">
    <property type="entry name" value="7tm_1"/>
    <property type="match status" value="1"/>
</dbReference>
<comment type="caution">
    <text evidence="16">The sequence shown here is derived from an EMBL/GenBank/DDBJ whole genome shotgun (WGS) entry which is preliminary data.</text>
</comment>
<dbReference type="PRINTS" id="PR00373">
    <property type="entry name" value="GLYCHORMONER"/>
</dbReference>
<keyword evidence="5 14" id="KW-0732">Signal</keyword>
<evidence type="ECO:0000256" key="13">
    <source>
        <dbReference type="SAM" id="Phobius"/>
    </source>
</evidence>
<feature type="transmembrane region" description="Helical" evidence="13">
    <location>
        <begin position="896"/>
        <end position="919"/>
    </location>
</feature>
<feature type="transmembrane region" description="Helical" evidence="13">
    <location>
        <begin position="851"/>
        <end position="875"/>
    </location>
</feature>
<evidence type="ECO:0000256" key="7">
    <source>
        <dbReference type="ARBA" id="ARBA00022989"/>
    </source>
</evidence>
<dbReference type="GO" id="GO:0009755">
    <property type="term" value="P:hormone-mediated signaling pathway"/>
    <property type="evidence" value="ECO:0007669"/>
    <property type="project" value="TreeGrafter"/>
</dbReference>
<keyword evidence="17" id="KW-1185">Reference proteome</keyword>
<dbReference type="GO" id="GO:0008528">
    <property type="term" value="F:G protein-coupled peptide receptor activity"/>
    <property type="evidence" value="ECO:0007669"/>
    <property type="project" value="TreeGrafter"/>
</dbReference>
<dbReference type="InterPro" id="IPR032675">
    <property type="entry name" value="LRR_dom_sf"/>
</dbReference>
<dbReference type="GO" id="GO:0007189">
    <property type="term" value="P:adenylate cyclase-activating G protein-coupled receptor signaling pathway"/>
    <property type="evidence" value="ECO:0007669"/>
    <property type="project" value="TreeGrafter"/>
</dbReference>
<dbReference type="SMART" id="SM00365">
    <property type="entry name" value="LRR_SD22"/>
    <property type="match status" value="9"/>
</dbReference>
<keyword evidence="3" id="KW-0433">Leucine-rich repeat</keyword>
<dbReference type="InterPro" id="IPR017452">
    <property type="entry name" value="GPCR_Rhodpsn_7TM"/>
</dbReference>
<feature type="domain" description="G-protein coupled receptors family 1 profile" evidence="15">
    <location>
        <begin position="702"/>
        <end position="948"/>
    </location>
</feature>
<keyword evidence="12" id="KW-0807">Transducer</keyword>
<dbReference type="GO" id="GO:0005886">
    <property type="term" value="C:plasma membrane"/>
    <property type="evidence" value="ECO:0007669"/>
    <property type="project" value="UniProtKB-SubCell"/>
</dbReference>
<dbReference type="AlphaFoldDB" id="A0AAU9VXG6"/>
<feature type="transmembrane region" description="Helical" evidence="13">
    <location>
        <begin position="931"/>
        <end position="951"/>
    </location>
</feature>
<dbReference type="InterPro" id="IPR001611">
    <property type="entry name" value="Leu-rich_rpt"/>
</dbReference>
<evidence type="ECO:0000256" key="6">
    <source>
        <dbReference type="ARBA" id="ARBA00022737"/>
    </source>
</evidence>
<dbReference type="Gene3D" id="3.80.10.10">
    <property type="entry name" value="Ribonuclease Inhibitor"/>
    <property type="match status" value="3"/>
</dbReference>
<dbReference type="FunFam" id="1.20.1070.10:FF:000156">
    <property type="entry name" value="Lutropin-choriogonadotropic hormone receptor"/>
    <property type="match status" value="1"/>
</dbReference>